<evidence type="ECO:0000259" key="7">
    <source>
        <dbReference type="Pfam" id="PF07992"/>
    </source>
</evidence>
<comment type="similarity">
    <text evidence="1">Belongs to the class-I pyridine nucleotide-disulfide oxidoreductase family.</text>
</comment>
<dbReference type="InterPro" id="IPR001100">
    <property type="entry name" value="Pyr_nuc-diS_OxRdtase"/>
</dbReference>
<proteinExistence type="inferred from homology"/>
<dbReference type="GO" id="GO:0016491">
    <property type="term" value="F:oxidoreductase activity"/>
    <property type="evidence" value="ECO:0007669"/>
    <property type="project" value="InterPro"/>
</dbReference>
<dbReference type="Gene3D" id="3.50.50.60">
    <property type="entry name" value="FAD/NAD(P)-binding domain"/>
    <property type="match status" value="2"/>
</dbReference>
<comment type="caution">
    <text evidence="8">The sequence shown here is derived from an EMBL/GenBank/DDBJ whole genome shotgun (WGS) entry which is preliminary data.</text>
</comment>
<dbReference type="InterPro" id="IPR023753">
    <property type="entry name" value="FAD/NAD-binding_dom"/>
</dbReference>
<keyword evidence="3 4" id="KW-0274">FAD</keyword>
<dbReference type="PANTHER" id="PTHR43014:SF5">
    <property type="entry name" value="GLUTATHIONE REDUCTASE (NADPH)"/>
    <property type="match status" value="1"/>
</dbReference>
<dbReference type="Proteomes" id="UP000051010">
    <property type="component" value="Unassembled WGS sequence"/>
</dbReference>
<evidence type="ECO:0000313" key="8">
    <source>
        <dbReference type="EMBL" id="KRM43834.1"/>
    </source>
</evidence>
<dbReference type="EMBL" id="AZFZ01000026">
    <property type="protein sequence ID" value="KRM43834.1"/>
    <property type="molecule type" value="Genomic_DNA"/>
</dbReference>
<gene>
    <name evidence="8" type="ORF">FD47_GL001208</name>
</gene>
<organism evidence="8 9">
    <name type="scientific">Lentilactobacillus parafarraginis DSM 18390 = JCM 14109</name>
    <dbReference type="NCBI Taxonomy" id="1423786"/>
    <lineage>
        <taxon>Bacteria</taxon>
        <taxon>Bacillati</taxon>
        <taxon>Bacillota</taxon>
        <taxon>Bacilli</taxon>
        <taxon>Lactobacillales</taxon>
        <taxon>Lactobacillaceae</taxon>
        <taxon>Lentilactobacillus</taxon>
    </lineage>
</organism>
<feature type="binding site" evidence="4">
    <location>
        <begin position="171"/>
        <end position="178"/>
    </location>
    <ligand>
        <name>NAD(+)</name>
        <dbReference type="ChEBI" id="CHEBI:57540"/>
    </ligand>
</feature>
<dbReference type="Gene3D" id="3.30.390.30">
    <property type="match status" value="1"/>
</dbReference>
<accession>A0A0R1YP03</accession>
<keyword evidence="4" id="KW-0547">Nucleotide-binding</keyword>
<evidence type="ECO:0000256" key="1">
    <source>
        <dbReference type="ARBA" id="ARBA00007532"/>
    </source>
</evidence>
<name>A0A0R1YP03_9LACO</name>
<dbReference type="AlphaFoldDB" id="A0A0R1YP03"/>
<feature type="disulfide bond" description="Redox-active" evidence="5">
    <location>
        <begin position="41"/>
        <end position="46"/>
    </location>
</feature>
<dbReference type="SUPFAM" id="SSF55424">
    <property type="entry name" value="FAD/NAD-linked reductases, dimerisation (C-terminal) domain"/>
    <property type="match status" value="1"/>
</dbReference>
<dbReference type="RefSeq" id="WP_054734441.1">
    <property type="nucleotide sequence ID" value="NZ_AZFZ01000026.1"/>
</dbReference>
<feature type="domain" description="FAD/NAD(P)-binding" evidence="7">
    <location>
        <begin position="5"/>
        <end position="314"/>
    </location>
</feature>
<feature type="domain" description="Pyridine nucleotide-disulphide oxidoreductase dimerisation" evidence="6">
    <location>
        <begin position="334"/>
        <end position="439"/>
    </location>
</feature>
<evidence type="ECO:0000256" key="3">
    <source>
        <dbReference type="ARBA" id="ARBA00022827"/>
    </source>
</evidence>
<dbReference type="Pfam" id="PF02852">
    <property type="entry name" value="Pyr_redox_dim"/>
    <property type="match status" value="1"/>
</dbReference>
<dbReference type="PRINTS" id="PR00411">
    <property type="entry name" value="PNDRDTASEI"/>
</dbReference>
<dbReference type="InterPro" id="IPR004099">
    <property type="entry name" value="Pyr_nucl-diS_OxRdtase_dimer"/>
</dbReference>
<evidence type="ECO:0000259" key="6">
    <source>
        <dbReference type="Pfam" id="PF02852"/>
    </source>
</evidence>
<evidence type="ECO:0000256" key="4">
    <source>
        <dbReference type="PIRSR" id="PIRSR000350-3"/>
    </source>
</evidence>
<evidence type="ECO:0000256" key="5">
    <source>
        <dbReference type="PIRSR" id="PIRSR000350-4"/>
    </source>
</evidence>
<feature type="binding site" evidence="4">
    <location>
        <position position="50"/>
    </location>
    <ligand>
        <name>FAD</name>
        <dbReference type="ChEBI" id="CHEBI:57692"/>
    </ligand>
</feature>
<dbReference type="PANTHER" id="PTHR43014">
    <property type="entry name" value="MERCURIC REDUCTASE"/>
    <property type="match status" value="1"/>
</dbReference>
<keyword evidence="4" id="KW-0520">NAD</keyword>
<feature type="binding site" evidence="4">
    <location>
        <position position="257"/>
    </location>
    <ligand>
        <name>NAD(+)</name>
        <dbReference type="ChEBI" id="CHEBI:57540"/>
    </ligand>
</feature>
<evidence type="ECO:0000256" key="2">
    <source>
        <dbReference type="ARBA" id="ARBA00022630"/>
    </source>
</evidence>
<dbReference type="SUPFAM" id="SSF51905">
    <property type="entry name" value="FAD/NAD(P)-binding domain"/>
    <property type="match status" value="1"/>
</dbReference>
<feature type="binding site" evidence="4">
    <location>
        <position position="297"/>
    </location>
    <ligand>
        <name>FAD</name>
        <dbReference type="ChEBI" id="CHEBI:57692"/>
    </ligand>
</feature>
<dbReference type="Pfam" id="PF07992">
    <property type="entry name" value="Pyr_redox_2"/>
    <property type="match status" value="1"/>
</dbReference>
<dbReference type="InterPro" id="IPR016156">
    <property type="entry name" value="FAD/NAD-linked_Rdtase_dimer_sf"/>
</dbReference>
<reference evidence="8 9" key="1">
    <citation type="journal article" date="2015" name="Genome Announc.">
        <title>Expanding the biotechnology potential of lactobacilli through comparative genomics of 213 strains and associated genera.</title>
        <authorList>
            <person name="Sun Z."/>
            <person name="Harris H.M."/>
            <person name="McCann A."/>
            <person name="Guo C."/>
            <person name="Argimon S."/>
            <person name="Zhang W."/>
            <person name="Yang X."/>
            <person name="Jeffery I.B."/>
            <person name="Cooney J.C."/>
            <person name="Kagawa T.F."/>
            <person name="Liu W."/>
            <person name="Song Y."/>
            <person name="Salvetti E."/>
            <person name="Wrobel A."/>
            <person name="Rasinkangas P."/>
            <person name="Parkhill J."/>
            <person name="Rea M.C."/>
            <person name="O'Sullivan O."/>
            <person name="Ritari J."/>
            <person name="Douillard F.P."/>
            <person name="Paul Ross R."/>
            <person name="Yang R."/>
            <person name="Briner A.E."/>
            <person name="Felis G.E."/>
            <person name="de Vos W.M."/>
            <person name="Barrangou R."/>
            <person name="Klaenhammer T.R."/>
            <person name="Caufield P.W."/>
            <person name="Cui Y."/>
            <person name="Zhang H."/>
            <person name="O'Toole P.W."/>
        </authorList>
    </citation>
    <scope>NUCLEOTIDE SEQUENCE [LARGE SCALE GENOMIC DNA]</scope>
    <source>
        <strain evidence="8 9">DSM 18390</strain>
    </source>
</reference>
<sequence length="443" mass="48577">MKDHYDVIVFGAGPAGTAAAFGLAKSKSVLVIENDLFGGTCPNRGCDPKKMLYSAVEAQDRVARMQGNGLKSVPTIDWPQLMTFKRGYTSQIPGGTQRGLENGGIDTYHGDAAFIDDHQIQVGDQVVSADTFIIATGRKPRLMDIPGKEFLKTSNDFLDLDELPKQITFVGAGPVAMELANIANKAGADVRVIHHNDQPLKQYPKKFVELLVKQMTDEGIHFDFNDEVEAVTQLADGYQVTTHTGEFETDYVVAAVGRDANISKLRLENGGVNVTPKGITVDDHLKTTNDNIYAIGDVVAKSAPKLTPVASFEGRYVAQLLSGQTTSPIHYPVIPEILFGATEIGVVGVNEQQATSEPDRYAISSLDLTHWYTYNRIKENAARVLVIREKQTKRIVGFSMVSSISEHLLNVFNLILNLNLTNDQLQQMIFAYPSISSDLQYLV</sequence>
<dbReference type="GO" id="GO:0000166">
    <property type="term" value="F:nucleotide binding"/>
    <property type="evidence" value="ECO:0007669"/>
    <property type="project" value="UniProtKB-KW"/>
</dbReference>
<dbReference type="PRINTS" id="PR00368">
    <property type="entry name" value="FADPNR"/>
</dbReference>
<dbReference type="PIRSF" id="PIRSF000350">
    <property type="entry name" value="Mercury_reductase_MerA"/>
    <property type="match status" value="1"/>
</dbReference>
<keyword evidence="2" id="KW-0285">Flavoprotein</keyword>
<dbReference type="InterPro" id="IPR036188">
    <property type="entry name" value="FAD/NAD-bd_sf"/>
</dbReference>
<comment type="cofactor">
    <cofactor evidence="4">
        <name>FAD</name>
        <dbReference type="ChEBI" id="CHEBI:57692"/>
    </cofactor>
    <text evidence="4">Binds 1 FAD per subunit.</text>
</comment>
<dbReference type="PATRIC" id="fig|1423786.4.peg.1306"/>
<protein>
    <submittedName>
        <fullName evidence="8">Pyridine nucleotide-disulfide oxidoreductase</fullName>
    </submittedName>
</protein>
<evidence type="ECO:0000313" key="9">
    <source>
        <dbReference type="Proteomes" id="UP000051010"/>
    </source>
</evidence>